<comment type="caution">
    <text evidence="1">The sequence shown here is derived from an EMBL/GenBank/DDBJ whole genome shotgun (WGS) entry which is preliminary data.</text>
</comment>
<protein>
    <submittedName>
        <fullName evidence="1">Jg16647 protein</fullName>
    </submittedName>
</protein>
<evidence type="ECO:0000313" key="2">
    <source>
        <dbReference type="Proteomes" id="UP000838756"/>
    </source>
</evidence>
<organism evidence="1 2">
    <name type="scientific">Pararge aegeria aegeria</name>
    <dbReference type="NCBI Taxonomy" id="348720"/>
    <lineage>
        <taxon>Eukaryota</taxon>
        <taxon>Metazoa</taxon>
        <taxon>Ecdysozoa</taxon>
        <taxon>Arthropoda</taxon>
        <taxon>Hexapoda</taxon>
        <taxon>Insecta</taxon>
        <taxon>Pterygota</taxon>
        <taxon>Neoptera</taxon>
        <taxon>Endopterygota</taxon>
        <taxon>Lepidoptera</taxon>
        <taxon>Glossata</taxon>
        <taxon>Ditrysia</taxon>
        <taxon>Papilionoidea</taxon>
        <taxon>Nymphalidae</taxon>
        <taxon>Satyrinae</taxon>
        <taxon>Satyrini</taxon>
        <taxon>Parargina</taxon>
        <taxon>Pararge</taxon>
    </lineage>
</organism>
<accession>A0A8S4REI8</accession>
<name>A0A8S4REI8_9NEOP</name>
<proteinExistence type="predicted"/>
<evidence type="ECO:0000313" key="1">
    <source>
        <dbReference type="EMBL" id="CAH2234198.1"/>
    </source>
</evidence>
<dbReference type="Proteomes" id="UP000838756">
    <property type="component" value="Unassembled WGS sequence"/>
</dbReference>
<sequence>MRRSVVLRTIVEVEMGGPHSSTDGRWGFKVLEWQPRTGNAALAPNEVDRRAVSRKQAAQDCGFWNSTKDLCLAVDFNRLK</sequence>
<gene>
    <name evidence="1" type="primary">jg16647</name>
    <name evidence="1" type="ORF">PAEG_LOCUS12065</name>
</gene>
<dbReference type="AlphaFoldDB" id="A0A8S4REI8"/>
<reference evidence="1" key="1">
    <citation type="submission" date="2022-03" db="EMBL/GenBank/DDBJ databases">
        <authorList>
            <person name="Lindestad O."/>
        </authorList>
    </citation>
    <scope>NUCLEOTIDE SEQUENCE</scope>
</reference>
<keyword evidence="2" id="KW-1185">Reference proteome</keyword>
<dbReference type="EMBL" id="CAKXAJ010025036">
    <property type="protein sequence ID" value="CAH2234198.1"/>
    <property type="molecule type" value="Genomic_DNA"/>
</dbReference>
<dbReference type="OrthoDB" id="8038710at2759"/>